<keyword evidence="2" id="KW-0732">Signal</keyword>
<dbReference type="InterPro" id="IPR040274">
    <property type="entry name" value="CLE27/CLE43"/>
</dbReference>
<dbReference type="Proteomes" id="UP001180020">
    <property type="component" value="Unassembled WGS sequence"/>
</dbReference>
<evidence type="ECO:0000313" key="3">
    <source>
        <dbReference type="EMBL" id="KAK1298722.1"/>
    </source>
</evidence>
<accession>A0AAV9DBP4</accession>
<evidence type="ECO:0000256" key="2">
    <source>
        <dbReference type="SAM" id="SignalP"/>
    </source>
</evidence>
<protein>
    <submittedName>
        <fullName evidence="3">Uncharacterized protein</fullName>
    </submittedName>
</protein>
<comment type="caution">
    <text evidence="3">The sequence shown here is derived from an EMBL/GenBank/DDBJ whole genome shotgun (WGS) entry which is preliminary data.</text>
</comment>
<feature type="compositionally biased region" description="Basic and acidic residues" evidence="1">
    <location>
        <begin position="54"/>
        <end position="63"/>
    </location>
</feature>
<dbReference type="AlphaFoldDB" id="A0AAV9DBP4"/>
<feature type="signal peptide" evidence="2">
    <location>
        <begin position="1"/>
        <end position="28"/>
    </location>
</feature>
<dbReference type="PANTHER" id="PTHR37184:SF2">
    <property type="entry name" value="CLAVATA3_ESR (CLE)-RELATED PROTEIN 43"/>
    <property type="match status" value="1"/>
</dbReference>
<reference evidence="3" key="1">
    <citation type="journal article" date="2023" name="Nat. Commun.">
        <title>Diploid and tetraploid genomes of Acorus and the evolution of monocots.</title>
        <authorList>
            <person name="Ma L."/>
            <person name="Liu K.W."/>
            <person name="Li Z."/>
            <person name="Hsiao Y.Y."/>
            <person name="Qi Y."/>
            <person name="Fu T."/>
            <person name="Tang G.D."/>
            <person name="Zhang D."/>
            <person name="Sun W.H."/>
            <person name="Liu D.K."/>
            <person name="Li Y."/>
            <person name="Chen G.Z."/>
            <person name="Liu X.D."/>
            <person name="Liao X.Y."/>
            <person name="Jiang Y.T."/>
            <person name="Yu X."/>
            <person name="Hao Y."/>
            <person name="Huang J."/>
            <person name="Zhao X.W."/>
            <person name="Ke S."/>
            <person name="Chen Y.Y."/>
            <person name="Wu W.L."/>
            <person name="Hsu J.L."/>
            <person name="Lin Y.F."/>
            <person name="Huang M.D."/>
            <person name="Li C.Y."/>
            <person name="Huang L."/>
            <person name="Wang Z.W."/>
            <person name="Zhao X."/>
            <person name="Zhong W.Y."/>
            <person name="Peng D.H."/>
            <person name="Ahmad S."/>
            <person name="Lan S."/>
            <person name="Zhang J.S."/>
            <person name="Tsai W.C."/>
            <person name="Van de Peer Y."/>
            <person name="Liu Z.J."/>
        </authorList>
    </citation>
    <scope>NUCLEOTIDE SEQUENCE</scope>
    <source>
        <strain evidence="3">CP</strain>
    </source>
</reference>
<feature type="chain" id="PRO_5043945059" evidence="2">
    <location>
        <begin position="29"/>
        <end position="75"/>
    </location>
</feature>
<dbReference type="EMBL" id="JAUJYO010000014">
    <property type="protein sequence ID" value="KAK1298722.1"/>
    <property type="molecule type" value="Genomic_DNA"/>
</dbReference>
<name>A0AAV9DBP4_ACOCL</name>
<keyword evidence="4" id="KW-1185">Reference proteome</keyword>
<reference evidence="3" key="2">
    <citation type="submission" date="2023-06" db="EMBL/GenBank/DDBJ databases">
        <authorList>
            <person name="Ma L."/>
            <person name="Liu K.-W."/>
            <person name="Li Z."/>
            <person name="Hsiao Y.-Y."/>
            <person name="Qi Y."/>
            <person name="Fu T."/>
            <person name="Tang G."/>
            <person name="Zhang D."/>
            <person name="Sun W.-H."/>
            <person name="Liu D.-K."/>
            <person name="Li Y."/>
            <person name="Chen G.-Z."/>
            <person name="Liu X.-D."/>
            <person name="Liao X.-Y."/>
            <person name="Jiang Y.-T."/>
            <person name="Yu X."/>
            <person name="Hao Y."/>
            <person name="Huang J."/>
            <person name="Zhao X.-W."/>
            <person name="Ke S."/>
            <person name="Chen Y.-Y."/>
            <person name="Wu W.-L."/>
            <person name="Hsu J.-L."/>
            <person name="Lin Y.-F."/>
            <person name="Huang M.-D."/>
            <person name="Li C.-Y."/>
            <person name="Huang L."/>
            <person name="Wang Z.-W."/>
            <person name="Zhao X."/>
            <person name="Zhong W.-Y."/>
            <person name="Peng D.-H."/>
            <person name="Ahmad S."/>
            <person name="Lan S."/>
            <person name="Zhang J.-S."/>
            <person name="Tsai W.-C."/>
            <person name="Van De Peer Y."/>
            <person name="Liu Z.-J."/>
        </authorList>
    </citation>
    <scope>NUCLEOTIDE SEQUENCE</scope>
    <source>
        <strain evidence="3">CP</strain>
        <tissue evidence="3">Leaves</tissue>
    </source>
</reference>
<evidence type="ECO:0000256" key="1">
    <source>
        <dbReference type="SAM" id="MobiDB-lite"/>
    </source>
</evidence>
<sequence>MGGRSLLLSLTILLFFFAFHGWVSTAGAVRIFPVKEWAREKEREASSRNFTGGDHNRFDDSKRRVPSCPDPLHNR</sequence>
<proteinExistence type="predicted"/>
<organism evidence="3 4">
    <name type="scientific">Acorus calamus</name>
    <name type="common">Sweet flag</name>
    <dbReference type="NCBI Taxonomy" id="4465"/>
    <lineage>
        <taxon>Eukaryota</taxon>
        <taxon>Viridiplantae</taxon>
        <taxon>Streptophyta</taxon>
        <taxon>Embryophyta</taxon>
        <taxon>Tracheophyta</taxon>
        <taxon>Spermatophyta</taxon>
        <taxon>Magnoliopsida</taxon>
        <taxon>Liliopsida</taxon>
        <taxon>Acoraceae</taxon>
        <taxon>Acorus</taxon>
    </lineage>
</organism>
<evidence type="ECO:0000313" key="4">
    <source>
        <dbReference type="Proteomes" id="UP001180020"/>
    </source>
</evidence>
<dbReference type="PANTHER" id="PTHR37184">
    <property type="entry name" value="CLAVATA3/ESR (CLE)-RELATED PROTEIN 27"/>
    <property type="match status" value="1"/>
</dbReference>
<feature type="region of interest" description="Disordered" evidence="1">
    <location>
        <begin position="41"/>
        <end position="75"/>
    </location>
</feature>
<gene>
    <name evidence="3" type="ORF">QJS10_CPB14g00336</name>
</gene>